<dbReference type="GeneID" id="101356878"/>
<keyword evidence="2" id="KW-0433">Leucine-rich repeat</keyword>
<dbReference type="Proteomes" id="UP000248480">
    <property type="component" value="Unplaced"/>
</dbReference>
<dbReference type="PANTHER" id="PTHR14224:SF24">
    <property type="entry name" value="MELANOMA ANTIGEN PREFERENTIALLY EXPRESSED IN TUMORS"/>
    <property type="match status" value="1"/>
</dbReference>
<dbReference type="InterPro" id="IPR032675">
    <property type="entry name" value="LRR_dom_sf"/>
</dbReference>
<dbReference type="PANTHER" id="PTHR14224">
    <property type="entry name" value="SIMILAR TO PREFERENTIALLY EXPRESSED ANTIGEN IN MELANOMA-LIKE 3"/>
    <property type="match status" value="1"/>
</dbReference>
<dbReference type="GO" id="GO:0008284">
    <property type="term" value="P:positive regulation of cell population proliferation"/>
    <property type="evidence" value="ECO:0007669"/>
    <property type="project" value="InterPro"/>
</dbReference>
<evidence type="ECO:0000256" key="2">
    <source>
        <dbReference type="ARBA" id="ARBA00022614"/>
    </source>
</evidence>
<keyword evidence="5" id="KW-1185">Reference proteome</keyword>
<feature type="region of interest" description="Disordered" evidence="4">
    <location>
        <begin position="134"/>
        <end position="153"/>
    </location>
</feature>
<reference evidence="6" key="1">
    <citation type="submission" date="2025-08" db="UniProtKB">
        <authorList>
            <consortium name="RefSeq"/>
        </authorList>
    </citation>
    <scope>IDENTIFICATION</scope>
</reference>
<evidence type="ECO:0000256" key="1">
    <source>
        <dbReference type="ARBA" id="ARBA00009608"/>
    </source>
</evidence>
<evidence type="ECO:0000313" key="5">
    <source>
        <dbReference type="Proteomes" id="UP000248480"/>
    </source>
</evidence>
<dbReference type="RefSeq" id="XP_004377348.1">
    <property type="nucleotide sequence ID" value="XM_004377291.1"/>
</dbReference>
<proteinExistence type="inferred from homology"/>
<dbReference type="GO" id="GO:0005737">
    <property type="term" value="C:cytoplasm"/>
    <property type="evidence" value="ECO:0007669"/>
    <property type="project" value="TreeGrafter"/>
</dbReference>
<dbReference type="InterPro" id="IPR026271">
    <property type="entry name" value="PRAME"/>
</dbReference>
<sequence>MNSWSPPRLLDLANQSLLRHEALVIASLELLPTELFPPLFMAAIAGTHSETLKAMVQAWPFTRLPLGALMKAQQPHQDILKAALDGLDVLLAQKIRPRRWKLKVLDLRKNTYTNFWSLWSGTWSRASMCSLEEPEVTQPRTKRQKVDNSRTGEKQPLTPLEVLIDLCLMEDSPGEFLTFLINRVKQRKSLLHLCSRKVTIDAIPLQNIEKILKMVQLDCVEEVVIRSWKLSTLARFAAHLGQMVNLSRLSLSNIYMTSHISWVLEEKQVAQLTSQFLCLHQLQEIYLDSVVFLKGRLDQVLRCLKTPLETLSITNCLLLESDLIHLSLCPGISYLRDLSLSGVNLTGLSPEFLQVLLDRASATLQHLDFDGCGISDSQLTAILPALGRCSQLITFSFCRNSVSMAVLESLLRHIIPLIKFRFGLFPTPLECSVGIQGTLHLGTLRGCLAKLRLIQQELGQPNRVLFSAFACPHCGTRILHDLEPILCPCYTPA</sequence>
<protein>
    <submittedName>
        <fullName evidence="6">Melanoma antigen preferentially expressed in tumors-like</fullName>
    </submittedName>
</protein>
<keyword evidence="3" id="KW-0677">Repeat</keyword>
<feature type="compositionally biased region" description="Basic and acidic residues" evidence="4">
    <location>
        <begin position="144"/>
        <end position="153"/>
    </location>
</feature>
<evidence type="ECO:0000313" key="6">
    <source>
        <dbReference type="RefSeq" id="XP_004377348.1"/>
    </source>
</evidence>
<dbReference type="FunFam" id="3.80.10.10:FF:000354">
    <property type="entry name" value="Melanoma antigen preferentially expressed in tumors"/>
    <property type="match status" value="1"/>
</dbReference>
<evidence type="ECO:0000256" key="4">
    <source>
        <dbReference type="SAM" id="MobiDB-lite"/>
    </source>
</evidence>
<gene>
    <name evidence="6" type="primary">LOC101356878</name>
</gene>
<dbReference type="OrthoDB" id="9709435at2759"/>
<dbReference type="GO" id="GO:0043066">
    <property type="term" value="P:negative regulation of apoptotic process"/>
    <property type="evidence" value="ECO:0007669"/>
    <property type="project" value="InterPro"/>
</dbReference>
<organism evidence="5 6">
    <name type="scientific">Trichechus manatus latirostris</name>
    <name type="common">Florida manatee</name>
    <dbReference type="NCBI Taxonomy" id="127582"/>
    <lineage>
        <taxon>Eukaryota</taxon>
        <taxon>Metazoa</taxon>
        <taxon>Chordata</taxon>
        <taxon>Craniata</taxon>
        <taxon>Vertebrata</taxon>
        <taxon>Euteleostomi</taxon>
        <taxon>Mammalia</taxon>
        <taxon>Eutheria</taxon>
        <taxon>Afrotheria</taxon>
        <taxon>Sirenia</taxon>
        <taxon>Trichechidae</taxon>
        <taxon>Trichechus</taxon>
    </lineage>
</organism>
<name>A0A2Y9DMC7_TRIMA</name>
<dbReference type="InterPro" id="IPR050694">
    <property type="entry name" value="LRRC14/PRAME"/>
</dbReference>
<accession>A0A2Y9DMC7</accession>
<dbReference type="AlphaFoldDB" id="A0A2Y9DMC7"/>
<dbReference type="GO" id="GO:0045892">
    <property type="term" value="P:negative regulation of DNA-templated transcription"/>
    <property type="evidence" value="ECO:0007669"/>
    <property type="project" value="InterPro"/>
</dbReference>
<dbReference type="GO" id="GO:0045596">
    <property type="term" value="P:negative regulation of cell differentiation"/>
    <property type="evidence" value="ECO:0007669"/>
    <property type="project" value="InterPro"/>
</dbReference>
<dbReference type="InParanoid" id="A0A2Y9DMC7"/>
<dbReference type="KEGG" id="tmu:101356878"/>
<comment type="similarity">
    <text evidence="1">Belongs to the PRAME family.</text>
</comment>
<dbReference type="Gene3D" id="3.80.10.10">
    <property type="entry name" value="Ribonuclease Inhibitor"/>
    <property type="match status" value="1"/>
</dbReference>
<dbReference type="FunCoup" id="A0A2Y9DMC7">
    <property type="interactions" value="115"/>
</dbReference>
<dbReference type="PIRSF" id="PIRSF038286">
    <property type="entry name" value="PRAME"/>
    <property type="match status" value="1"/>
</dbReference>
<dbReference type="STRING" id="127582.A0A2Y9DMC7"/>
<dbReference type="SUPFAM" id="SSF52047">
    <property type="entry name" value="RNI-like"/>
    <property type="match status" value="1"/>
</dbReference>
<evidence type="ECO:0000256" key="3">
    <source>
        <dbReference type="ARBA" id="ARBA00022737"/>
    </source>
</evidence>